<dbReference type="InterPro" id="IPR002528">
    <property type="entry name" value="MATE_fam"/>
</dbReference>
<feature type="transmembrane region" description="Helical" evidence="11">
    <location>
        <begin position="52"/>
        <end position="72"/>
    </location>
</feature>
<dbReference type="AlphaFoldDB" id="A0A934RV38"/>
<evidence type="ECO:0000256" key="7">
    <source>
        <dbReference type="ARBA" id="ARBA00023065"/>
    </source>
</evidence>
<reference evidence="12" key="1">
    <citation type="submission" date="2021-01" db="EMBL/GenBank/DDBJ databases">
        <title>Modified the classification status of verrucomicrobia.</title>
        <authorList>
            <person name="Feng X."/>
        </authorList>
    </citation>
    <scope>NUCLEOTIDE SEQUENCE</scope>
    <source>
        <strain evidence="12">KCTC 12986</strain>
    </source>
</reference>
<name>A0A934RV38_9BACT</name>
<dbReference type="InterPro" id="IPR050222">
    <property type="entry name" value="MATE_MdtK"/>
</dbReference>
<feature type="transmembrane region" description="Helical" evidence="11">
    <location>
        <begin position="274"/>
        <end position="295"/>
    </location>
</feature>
<keyword evidence="13" id="KW-1185">Reference proteome</keyword>
<gene>
    <name evidence="12" type="ORF">JIN78_11665</name>
</gene>
<feature type="transmembrane region" description="Helical" evidence="11">
    <location>
        <begin position="416"/>
        <end position="435"/>
    </location>
</feature>
<dbReference type="Pfam" id="PF01554">
    <property type="entry name" value="MatE"/>
    <property type="match status" value="2"/>
</dbReference>
<keyword evidence="5 11" id="KW-0812">Transmembrane</keyword>
<evidence type="ECO:0000256" key="1">
    <source>
        <dbReference type="ARBA" id="ARBA00004651"/>
    </source>
</evidence>
<dbReference type="EMBL" id="JAENIO010000030">
    <property type="protein sequence ID" value="MBK1834720.1"/>
    <property type="molecule type" value="Genomic_DNA"/>
</dbReference>
<proteinExistence type="predicted"/>
<feature type="transmembrane region" description="Helical" evidence="11">
    <location>
        <begin position="157"/>
        <end position="179"/>
    </location>
</feature>
<comment type="subcellular location">
    <subcellularLocation>
        <location evidence="1">Cell membrane</location>
        <topology evidence="1">Multi-pass membrane protein</topology>
    </subcellularLocation>
</comment>
<dbReference type="CDD" id="cd13131">
    <property type="entry name" value="MATE_NorM_like"/>
    <property type="match status" value="1"/>
</dbReference>
<keyword evidence="8 11" id="KW-0472">Membrane</keyword>
<comment type="caution">
    <text evidence="12">The sequence shown here is derived from an EMBL/GenBank/DDBJ whole genome shotgun (WGS) entry which is preliminary data.</text>
</comment>
<evidence type="ECO:0000256" key="10">
    <source>
        <dbReference type="SAM" id="MobiDB-lite"/>
    </source>
</evidence>
<evidence type="ECO:0000256" key="8">
    <source>
        <dbReference type="ARBA" id="ARBA00023136"/>
    </source>
</evidence>
<feature type="transmembrane region" description="Helical" evidence="11">
    <location>
        <begin position="127"/>
        <end position="145"/>
    </location>
</feature>
<dbReference type="InterPro" id="IPR048279">
    <property type="entry name" value="MdtK-like"/>
</dbReference>
<keyword evidence="4" id="KW-1003">Cell membrane</keyword>
<evidence type="ECO:0000256" key="11">
    <source>
        <dbReference type="SAM" id="Phobius"/>
    </source>
</evidence>
<dbReference type="GO" id="GO:0006811">
    <property type="term" value="P:monoatomic ion transport"/>
    <property type="evidence" value="ECO:0007669"/>
    <property type="project" value="UniProtKB-KW"/>
</dbReference>
<dbReference type="GO" id="GO:0042910">
    <property type="term" value="F:xenobiotic transmembrane transporter activity"/>
    <property type="evidence" value="ECO:0007669"/>
    <property type="project" value="InterPro"/>
</dbReference>
<feature type="transmembrane region" description="Helical" evidence="11">
    <location>
        <begin position="93"/>
        <end position="112"/>
    </location>
</feature>
<sequence>MILAQEARLTLKLAFPLVIGQVSQMLLGVADTVMLGQVGVTELAVLTFANSLFYLPFVFGIGVLTAISVFTANARGANQPAAGRASCRHGFQVATVLGALLALLFCALTPFLDRFDQPAEVVARTPTFYLLIMSSLLPALMAMALKSHADAMDRPWPAFWIFLAGVVLNIFLNWILIYGNLGSPTLGLEGAGIATLVSRVAIVLGMLAWLIKSRDLADWVPQRWLTPPRRTEIRRFFGIGFPASIQMTCEVAAFSAAALLIGRFGETALAAHQIALMCAATAFMVPLGLAMALGVRIGEAAGRQEPDRLRPIVLSGWLIAAFWALLSATVFLTLGDNLASLFNEKPAVISLAAAILVVVGLFQLFDSLQITASALLRGLHDTRVPALIGFVAYWLCGIPIAIWLSSGWQWRAVGVWWGLAAGLAAACFTLCWRIWQKTDPLTFTPPAPDTGENSLNEDLSKRQLP</sequence>
<evidence type="ECO:0000313" key="13">
    <source>
        <dbReference type="Proteomes" id="UP000604083"/>
    </source>
</evidence>
<keyword evidence="6 11" id="KW-1133">Transmembrane helix</keyword>
<dbReference type="PIRSF" id="PIRSF006603">
    <property type="entry name" value="DinF"/>
    <property type="match status" value="1"/>
</dbReference>
<evidence type="ECO:0000313" key="12">
    <source>
        <dbReference type="EMBL" id="MBK1834720.1"/>
    </source>
</evidence>
<dbReference type="GO" id="GO:0015297">
    <property type="term" value="F:antiporter activity"/>
    <property type="evidence" value="ECO:0007669"/>
    <property type="project" value="UniProtKB-KW"/>
</dbReference>
<feature type="transmembrane region" description="Helical" evidence="11">
    <location>
        <begin position="347"/>
        <end position="365"/>
    </location>
</feature>
<evidence type="ECO:0000256" key="9">
    <source>
        <dbReference type="ARBA" id="ARBA00031636"/>
    </source>
</evidence>
<keyword evidence="3" id="KW-0050">Antiport</keyword>
<dbReference type="RefSeq" id="WP_200392155.1">
    <property type="nucleotide sequence ID" value="NZ_JAENIO010000030.1"/>
</dbReference>
<evidence type="ECO:0000256" key="3">
    <source>
        <dbReference type="ARBA" id="ARBA00022449"/>
    </source>
</evidence>
<dbReference type="PANTHER" id="PTHR43298">
    <property type="entry name" value="MULTIDRUG RESISTANCE PROTEIN NORM-RELATED"/>
    <property type="match status" value="1"/>
</dbReference>
<evidence type="ECO:0000256" key="2">
    <source>
        <dbReference type="ARBA" id="ARBA00022448"/>
    </source>
</evidence>
<feature type="transmembrane region" description="Helical" evidence="11">
    <location>
        <begin position="316"/>
        <end position="335"/>
    </location>
</feature>
<keyword evidence="2" id="KW-0813">Transport</keyword>
<evidence type="ECO:0000256" key="4">
    <source>
        <dbReference type="ARBA" id="ARBA00022475"/>
    </source>
</evidence>
<dbReference type="Proteomes" id="UP000604083">
    <property type="component" value="Unassembled WGS sequence"/>
</dbReference>
<feature type="transmembrane region" description="Helical" evidence="11">
    <location>
        <begin position="386"/>
        <end position="404"/>
    </location>
</feature>
<feature type="transmembrane region" description="Helical" evidence="11">
    <location>
        <begin position="191"/>
        <end position="211"/>
    </location>
</feature>
<keyword evidence="7" id="KW-0406">Ion transport</keyword>
<evidence type="ECO:0000256" key="6">
    <source>
        <dbReference type="ARBA" id="ARBA00022989"/>
    </source>
</evidence>
<dbReference type="GO" id="GO:0005886">
    <property type="term" value="C:plasma membrane"/>
    <property type="evidence" value="ECO:0007669"/>
    <property type="project" value="UniProtKB-SubCell"/>
</dbReference>
<protein>
    <recommendedName>
        <fullName evidence="9">Multidrug-efflux transporter</fullName>
    </recommendedName>
</protein>
<dbReference type="PANTHER" id="PTHR43298:SF2">
    <property type="entry name" value="FMN_FAD EXPORTER YEEO-RELATED"/>
    <property type="match status" value="1"/>
</dbReference>
<organism evidence="12 13">
    <name type="scientific">Roseibacillus ishigakijimensis</name>
    <dbReference type="NCBI Taxonomy" id="454146"/>
    <lineage>
        <taxon>Bacteria</taxon>
        <taxon>Pseudomonadati</taxon>
        <taxon>Verrucomicrobiota</taxon>
        <taxon>Verrucomicrobiia</taxon>
        <taxon>Verrucomicrobiales</taxon>
        <taxon>Verrucomicrobiaceae</taxon>
        <taxon>Roseibacillus</taxon>
    </lineage>
</organism>
<feature type="transmembrane region" description="Helical" evidence="11">
    <location>
        <begin position="236"/>
        <end position="262"/>
    </location>
</feature>
<dbReference type="NCBIfam" id="TIGR00797">
    <property type="entry name" value="matE"/>
    <property type="match status" value="1"/>
</dbReference>
<evidence type="ECO:0000256" key="5">
    <source>
        <dbReference type="ARBA" id="ARBA00022692"/>
    </source>
</evidence>
<feature type="region of interest" description="Disordered" evidence="10">
    <location>
        <begin position="445"/>
        <end position="465"/>
    </location>
</feature>
<accession>A0A934RV38</accession>